<proteinExistence type="predicted"/>
<dbReference type="RefSeq" id="XP_004359371.1">
    <property type="nucleotide sequence ID" value="XM_004359314.1"/>
</dbReference>
<dbReference type="GeneID" id="14873373"/>
<evidence type="ECO:0000256" key="1">
    <source>
        <dbReference type="SAM" id="MobiDB-lite"/>
    </source>
</evidence>
<dbReference type="AlphaFoldDB" id="F4PSJ1"/>
<feature type="region of interest" description="Disordered" evidence="1">
    <location>
        <begin position="40"/>
        <end position="90"/>
    </location>
</feature>
<evidence type="ECO:0000313" key="2">
    <source>
        <dbReference type="EMBL" id="EGG21521.1"/>
    </source>
</evidence>
<dbReference type="KEGG" id="dfa:DFA_01407"/>
<organism evidence="2 3">
    <name type="scientific">Cavenderia fasciculata</name>
    <name type="common">Slime mold</name>
    <name type="synonym">Dictyostelium fasciculatum</name>
    <dbReference type="NCBI Taxonomy" id="261658"/>
    <lineage>
        <taxon>Eukaryota</taxon>
        <taxon>Amoebozoa</taxon>
        <taxon>Evosea</taxon>
        <taxon>Eumycetozoa</taxon>
        <taxon>Dictyostelia</taxon>
        <taxon>Acytosteliales</taxon>
        <taxon>Cavenderiaceae</taxon>
        <taxon>Cavenderia</taxon>
    </lineage>
</organism>
<sequence>MNFDIYNYFDTNQLFRNVYLSRDSSDDALLNLARNHQSKVALSSSSSSSPPTTPPQPPTPSPSLVSAVAPSSPIVNSQQQRNNKAPLTQDQQQLYNILPSLVNLDKKDYCYGLGQRDAEVPYLFVKQSSLQTSEFSFPATYKY</sequence>
<reference evidence="3" key="1">
    <citation type="journal article" date="2011" name="Genome Res.">
        <title>Phylogeny-wide analysis of social amoeba genomes highlights ancient origins for complex intercellular communication.</title>
        <authorList>
            <person name="Heidel A.J."/>
            <person name="Lawal H.M."/>
            <person name="Felder M."/>
            <person name="Schilde C."/>
            <person name="Helps N.R."/>
            <person name="Tunggal B."/>
            <person name="Rivero F."/>
            <person name="John U."/>
            <person name="Schleicher M."/>
            <person name="Eichinger L."/>
            <person name="Platzer M."/>
            <person name="Noegel A.A."/>
            <person name="Schaap P."/>
            <person name="Gloeckner G."/>
        </authorList>
    </citation>
    <scope>NUCLEOTIDE SEQUENCE [LARGE SCALE GENOMIC DNA]</scope>
    <source>
        <strain evidence="3">SH3</strain>
    </source>
</reference>
<gene>
    <name evidence="2" type="ORF">DFA_01407</name>
</gene>
<evidence type="ECO:0000313" key="3">
    <source>
        <dbReference type="Proteomes" id="UP000007797"/>
    </source>
</evidence>
<name>F4PSJ1_CACFS</name>
<dbReference type="EMBL" id="GL883010">
    <property type="protein sequence ID" value="EGG21521.1"/>
    <property type="molecule type" value="Genomic_DNA"/>
</dbReference>
<protein>
    <submittedName>
        <fullName evidence="2">Uncharacterized protein</fullName>
    </submittedName>
</protein>
<feature type="compositionally biased region" description="Polar residues" evidence="1">
    <location>
        <begin position="78"/>
        <end position="90"/>
    </location>
</feature>
<accession>F4PSJ1</accession>
<keyword evidence="3" id="KW-1185">Reference proteome</keyword>
<feature type="compositionally biased region" description="Pro residues" evidence="1">
    <location>
        <begin position="51"/>
        <end position="61"/>
    </location>
</feature>
<feature type="compositionally biased region" description="Low complexity" evidence="1">
    <location>
        <begin position="62"/>
        <end position="77"/>
    </location>
</feature>
<dbReference type="Proteomes" id="UP000007797">
    <property type="component" value="Unassembled WGS sequence"/>
</dbReference>